<dbReference type="AlphaFoldDB" id="A0A371DWE3"/>
<dbReference type="EMBL" id="KZ857380">
    <property type="protein sequence ID" value="RDX56821.1"/>
    <property type="molecule type" value="Genomic_DNA"/>
</dbReference>
<evidence type="ECO:0000256" key="1">
    <source>
        <dbReference type="SAM" id="MobiDB-lite"/>
    </source>
</evidence>
<sequence length="120" mass="13127">MSHLIPPQEEKKDIRSQALPVDHSWPEQEQSGQTFKEHTQAPLVPPQEEKADIAGSRGEQSRLDQALGRVQDQMSQHRVERDGQASVDPAAAKQQRDSVLSGAAGVTGEDLGVAENQRLV</sequence>
<dbReference type="OrthoDB" id="2779013at2759"/>
<keyword evidence="3" id="KW-1185">Reference proteome</keyword>
<dbReference type="STRING" id="139420.A0A371DWE3"/>
<evidence type="ECO:0000313" key="3">
    <source>
        <dbReference type="Proteomes" id="UP000256964"/>
    </source>
</evidence>
<organism evidence="2 3">
    <name type="scientific">Lentinus brumalis</name>
    <dbReference type="NCBI Taxonomy" id="2498619"/>
    <lineage>
        <taxon>Eukaryota</taxon>
        <taxon>Fungi</taxon>
        <taxon>Dikarya</taxon>
        <taxon>Basidiomycota</taxon>
        <taxon>Agaricomycotina</taxon>
        <taxon>Agaricomycetes</taxon>
        <taxon>Polyporales</taxon>
        <taxon>Polyporaceae</taxon>
        <taxon>Lentinus</taxon>
    </lineage>
</organism>
<protein>
    <submittedName>
        <fullName evidence="2">Uncharacterized protein</fullName>
    </submittedName>
</protein>
<proteinExistence type="predicted"/>
<reference evidence="2 3" key="1">
    <citation type="journal article" date="2018" name="Biotechnol. Biofuels">
        <title>Integrative visual omics of the white-rot fungus Polyporus brumalis exposes the biotechnological potential of its oxidative enzymes for delignifying raw plant biomass.</title>
        <authorList>
            <person name="Miyauchi S."/>
            <person name="Rancon A."/>
            <person name="Drula E."/>
            <person name="Hage H."/>
            <person name="Chaduli D."/>
            <person name="Favel A."/>
            <person name="Grisel S."/>
            <person name="Henrissat B."/>
            <person name="Herpoel-Gimbert I."/>
            <person name="Ruiz-Duenas F.J."/>
            <person name="Chevret D."/>
            <person name="Hainaut M."/>
            <person name="Lin J."/>
            <person name="Wang M."/>
            <person name="Pangilinan J."/>
            <person name="Lipzen A."/>
            <person name="Lesage-Meessen L."/>
            <person name="Navarro D."/>
            <person name="Riley R."/>
            <person name="Grigoriev I.V."/>
            <person name="Zhou S."/>
            <person name="Raouche S."/>
            <person name="Rosso M.N."/>
        </authorList>
    </citation>
    <scope>NUCLEOTIDE SEQUENCE [LARGE SCALE GENOMIC DNA]</scope>
    <source>
        <strain evidence="2 3">BRFM 1820</strain>
    </source>
</reference>
<dbReference type="Proteomes" id="UP000256964">
    <property type="component" value="Unassembled WGS sequence"/>
</dbReference>
<gene>
    <name evidence="2" type="ORF">OH76DRAFT_1395959</name>
</gene>
<feature type="region of interest" description="Disordered" evidence="1">
    <location>
        <begin position="1"/>
        <end position="103"/>
    </location>
</feature>
<evidence type="ECO:0000313" key="2">
    <source>
        <dbReference type="EMBL" id="RDX56821.1"/>
    </source>
</evidence>
<name>A0A371DWE3_9APHY</name>
<accession>A0A371DWE3</accession>